<dbReference type="NCBIfam" id="TIGR00710">
    <property type="entry name" value="efflux_Bcr_CflA"/>
    <property type="match status" value="1"/>
</dbReference>
<feature type="transmembrane region" description="Helical" evidence="8">
    <location>
        <begin position="148"/>
        <end position="172"/>
    </location>
</feature>
<evidence type="ECO:0000256" key="2">
    <source>
        <dbReference type="ARBA" id="ARBA00006236"/>
    </source>
</evidence>
<gene>
    <name evidence="10" type="ORF">HYN46_04965</name>
</gene>
<feature type="transmembrane region" description="Helical" evidence="8">
    <location>
        <begin position="178"/>
        <end position="198"/>
    </location>
</feature>
<dbReference type="GO" id="GO:1990961">
    <property type="term" value="P:xenobiotic detoxification by transmembrane export across the plasma membrane"/>
    <property type="evidence" value="ECO:0007669"/>
    <property type="project" value="InterPro"/>
</dbReference>
<feature type="transmembrane region" description="Helical" evidence="8">
    <location>
        <begin position="320"/>
        <end position="346"/>
    </location>
</feature>
<name>A0A345P4N7_9GAMM</name>
<dbReference type="InterPro" id="IPR036259">
    <property type="entry name" value="MFS_trans_sf"/>
</dbReference>
<protein>
    <recommendedName>
        <fullName evidence="8">Bcr/CflA family efflux transporter</fullName>
    </recommendedName>
</protein>
<comment type="subcellular location">
    <subcellularLocation>
        <location evidence="8">Cell inner membrane</location>
        <topology evidence="8">Multi-pass membrane protein</topology>
    </subcellularLocation>
    <subcellularLocation>
        <location evidence="1">Cell membrane</location>
        <topology evidence="1">Multi-pass membrane protein</topology>
    </subcellularLocation>
</comment>
<dbReference type="AlphaFoldDB" id="A0A345P4N7"/>
<proteinExistence type="inferred from homology"/>
<evidence type="ECO:0000256" key="5">
    <source>
        <dbReference type="ARBA" id="ARBA00022692"/>
    </source>
</evidence>
<dbReference type="RefSeq" id="WP_114898356.1">
    <property type="nucleotide sequence ID" value="NZ_CP031222.1"/>
</dbReference>
<feature type="transmembrane region" description="Helical" evidence="8">
    <location>
        <begin position="231"/>
        <end position="252"/>
    </location>
</feature>
<dbReference type="Gene3D" id="1.20.1720.10">
    <property type="entry name" value="Multidrug resistance protein D"/>
    <property type="match status" value="1"/>
</dbReference>
<accession>A0A345P4N7</accession>
<dbReference type="GO" id="GO:0042910">
    <property type="term" value="F:xenobiotic transmembrane transporter activity"/>
    <property type="evidence" value="ECO:0007669"/>
    <property type="project" value="InterPro"/>
</dbReference>
<evidence type="ECO:0000256" key="7">
    <source>
        <dbReference type="ARBA" id="ARBA00023136"/>
    </source>
</evidence>
<dbReference type="OrthoDB" id="9814303at2"/>
<feature type="transmembrane region" description="Helical" evidence="8">
    <location>
        <begin position="294"/>
        <end position="314"/>
    </location>
</feature>
<keyword evidence="8" id="KW-0997">Cell inner membrane</keyword>
<evidence type="ECO:0000259" key="9">
    <source>
        <dbReference type="PROSITE" id="PS50850"/>
    </source>
</evidence>
<keyword evidence="4" id="KW-1003">Cell membrane</keyword>
<feature type="transmembrane region" description="Helical" evidence="8">
    <location>
        <begin position="91"/>
        <end position="110"/>
    </location>
</feature>
<feature type="domain" description="Major facilitator superfamily (MFS) profile" evidence="9">
    <location>
        <begin position="21"/>
        <end position="410"/>
    </location>
</feature>
<dbReference type="PANTHER" id="PTHR23502">
    <property type="entry name" value="MAJOR FACILITATOR SUPERFAMILY"/>
    <property type="match status" value="1"/>
</dbReference>
<keyword evidence="11" id="KW-1185">Reference proteome</keyword>
<evidence type="ECO:0000256" key="1">
    <source>
        <dbReference type="ARBA" id="ARBA00004651"/>
    </source>
</evidence>
<organism evidence="10 11">
    <name type="scientific">Aquirhabdus parva</name>
    <dbReference type="NCBI Taxonomy" id="2283318"/>
    <lineage>
        <taxon>Bacteria</taxon>
        <taxon>Pseudomonadati</taxon>
        <taxon>Pseudomonadota</taxon>
        <taxon>Gammaproteobacteria</taxon>
        <taxon>Moraxellales</taxon>
        <taxon>Moraxellaceae</taxon>
        <taxon>Aquirhabdus</taxon>
    </lineage>
</organism>
<feature type="transmembrane region" description="Helical" evidence="8">
    <location>
        <begin position="59"/>
        <end position="79"/>
    </location>
</feature>
<dbReference type="FunFam" id="1.20.1720.10:FF:000005">
    <property type="entry name" value="Bcr/CflA family efflux transporter"/>
    <property type="match status" value="1"/>
</dbReference>
<dbReference type="GO" id="GO:0015385">
    <property type="term" value="F:sodium:proton antiporter activity"/>
    <property type="evidence" value="ECO:0007669"/>
    <property type="project" value="TreeGrafter"/>
</dbReference>
<keyword evidence="3 8" id="KW-0813">Transport</keyword>
<dbReference type="PROSITE" id="PS50850">
    <property type="entry name" value="MFS"/>
    <property type="match status" value="1"/>
</dbReference>
<reference evidence="10 11" key="1">
    <citation type="submission" date="2018-07" db="EMBL/GenBank/DDBJ databases">
        <title>Genome sequencing of Moraxellaceae gen. HYN0046.</title>
        <authorList>
            <person name="Kim M."/>
            <person name="Yi H."/>
        </authorList>
    </citation>
    <scope>NUCLEOTIDE SEQUENCE [LARGE SCALE GENOMIC DNA]</scope>
    <source>
        <strain evidence="10 11">HYN0046</strain>
    </source>
</reference>
<evidence type="ECO:0000256" key="6">
    <source>
        <dbReference type="ARBA" id="ARBA00022989"/>
    </source>
</evidence>
<keyword evidence="5 8" id="KW-0812">Transmembrane</keyword>
<evidence type="ECO:0000256" key="8">
    <source>
        <dbReference type="RuleBase" id="RU365088"/>
    </source>
</evidence>
<dbReference type="Pfam" id="PF07690">
    <property type="entry name" value="MFS_1"/>
    <property type="match status" value="1"/>
</dbReference>
<evidence type="ECO:0000256" key="4">
    <source>
        <dbReference type="ARBA" id="ARBA00022475"/>
    </source>
</evidence>
<feature type="transmembrane region" description="Helical" evidence="8">
    <location>
        <begin position="264"/>
        <end position="282"/>
    </location>
</feature>
<keyword evidence="7 8" id="KW-0472">Membrane</keyword>
<feature type="transmembrane region" description="Helical" evidence="8">
    <location>
        <begin position="386"/>
        <end position="406"/>
    </location>
</feature>
<evidence type="ECO:0000313" key="10">
    <source>
        <dbReference type="EMBL" id="AXI02246.1"/>
    </source>
</evidence>
<comment type="similarity">
    <text evidence="2 8">Belongs to the major facilitator superfamily. Bcr/CmlA family.</text>
</comment>
<keyword evidence="6 8" id="KW-1133">Transmembrane helix</keyword>
<dbReference type="Proteomes" id="UP000253940">
    <property type="component" value="Chromosome"/>
</dbReference>
<dbReference type="InterPro" id="IPR011701">
    <property type="entry name" value="MFS"/>
</dbReference>
<dbReference type="GO" id="GO:0005886">
    <property type="term" value="C:plasma membrane"/>
    <property type="evidence" value="ECO:0007669"/>
    <property type="project" value="UniProtKB-SubCell"/>
</dbReference>
<dbReference type="InterPro" id="IPR020846">
    <property type="entry name" value="MFS_dom"/>
</dbReference>
<sequence>MSSQFPPQSNTPAQTTHQSYSMAWIALLGMLTALGPLSIDMYLPALPSMAHQFGVSTGAISTTLPAYFCGLAIGQLIYGPVSDRFGRKPPLYFGLTLFTLASIACIFAAGLEQMQIARIIQALGGCVGMVIVRAAIRDRLSPAQSAKAFSSMVLIMGIAPILAPLLGGWLLIHFSWHSIFTMLAAVGFISLLAIHFGFKETLHQEKRQTLNLKNVFVTYGRLLKDASFRTPALVGSFSYAAMFSYIGAASALLIDHFGVLPQNFGWYFGINALGVIGMSQVNGRLVGRFHILQLLHAGVILQTVSGLWLLGLAVTGLATLPLVMVGLFGVVAAVGLTGANGNALALSQQGHRAGSASALQGALQFALSLIMGLVVHGLMFSVLTNLAMVIVSCTFMSLGLVTLIIMKNKRLAML</sequence>
<dbReference type="SUPFAM" id="SSF103473">
    <property type="entry name" value="MFS general substrate transporter"/>
    <property type="match status" value="1"/>
</dbReference>
<feature type="transmembrane region" description="Helical" evidence="8">
    <location>
        <begin position="21"/>
        <end position="39"/>
    </location>
</feature>
<dbReference type="NCBIfam" id="NF008314">
    <property type="entry name" value="PRK11102.1"/>
    <property type="match status" value="1"/>
</dbReference>
<dbReference type="InterPro" id="IPR004812">
    <property type="entry name" value="Efflux_drug-R_Bcr/CmlA"/>
</dbReference>
<dbReference type="KEGG" id="mbah:HYN46_04965"/>
<dbReference type="PANTHER" id="PTHR23502:SF132">
    <property type="entry name" value="POLYAMINE TRANSPORTER 2-RELATED"/>
    <property type="match status" value="1"/>
</dbReference>
<feature type="transmembrane region" description="Helical" evidence="8">
    <location>
        <begin position="358"/>
        <end position="380"/>
    </location>
</feature>
<dbReference type="CDD" id="cd17320">
    <property type="entry name" value="MFS_MdfA_MDR_like"/>
    <property type="match status" value="1"/>
</dbReference>
<feature type="transmembrane region" description="Helical" evidence="8">
    <location>
        <begin position="116"/>
        <end position="136"/>
    </location>
</feature>
<evidence type="ECO:0000313" key="11">
    <source>
        <dbReference type="Proteomes" id="UP000253940"/>
    </source>
</evidence>
<dbReference type="EMBL" id="CP031222">
    <property type="protein sequence ID" value="AXI02246.1"/>
    <property type="molecule type" value="Genomic_DNA"/>
</dbReference>
<evidence type="ECO:0000256" key="3">
    <source>
        <dbReference type="ARBA" id="ARBA00022448"/>
    </source>
</evidence>